<dbReference type="FunCoup" id="B3S9J2">
    <property type="interactions" value="1472"/>
</dbReference>
<dbReference type="Proteomes" id="UP000009022">
    <property type="component" value="Unassembled WGS sequence"/>
</dbReference>
<proteinExistence type="inferred from homology"/>
<dbReference type="PROSITE" id="PS50082">
    <property type="entry name" value="WD_REPEATS_2"/>
    <property type="match status" value="2"/>
</dbReference>
<dbReference type="OrthoDB" id="2288928at2759"/>
<dbReference type="PROSITE" id="PS50294">
    <property type="entry name" value="WD_REPEATS_REGION"/>
    <property type="match status" value="1"/>
</dbReference>
<reference evidence="5 6" key="1">
    <citation type="journal article" date="2008" name="Nature">
        <title>The Trichoplax genome and the nature of placozoans.</title>
        <authorList>
            <person name="Srivastava M."/>
            <person name="Begovic E."/>
            <person name="Chapman J."/>
            <person name="Putnam N.H."/>
            <person name="Hellsten U."/>
            <person name="Kawashima T."/>
            <person name="Kuo A."/>
            <person name="Mitros T."/>
            <person name="Salamov A."/>
            <person name="Carpenter M.L."/>
            <person name="Signorovitch A.Y."/>
            <person name="Moreno M.A."/>
            <person name="Kamm K."/>
            <person name="Grimwood J."/>
            <person name="Schmutz J."/>
            <person name="Shapiro H."/>
            <person name="Grigoriev I.V."/>
            <person name="Buss L.W."/>
            <person name="Schierwater B."/>
            <person name="Dellaporta S.L."/>
            <person name="Rokhsar D.S."/>
        </authorList>
    </citation>
    <scope>NUCLEOTIDE SEQUENCE [LARGE SCALE GENOMIC DNA]</scope>
    <source>
        <strain evidence="5 6">Grell-BS-1999</strain>
    </source>
</reference>
<feature type="non-terminal residue" evidence="5">
    <location>
        <position position="1"/>
    </location>
</feature>
<evidence type="ECO:0000256" key="3">
    <source>
        <dbReference type="ARBA" id="ARBA00022737"/>
    </source>
</evidence>
<dbReference type="Gene3D" id="2.130.10.10">
    <property type="entry name" value="YVTN repeat-like/Quinoprotein amine dehydrogenase"/>
    <property type="match status" value="2"/>
</dbReference>
<accession>B3S9J2</accession>
<dbReference type="AlphaFoldDB" id="B3S9J2"/>
<evidence type="ECO:0000313" key="5">
    <source>
        <dbReference type="EMBL" id="EDV20485.1"/>
    </source>
</evidence>
<dbReference type="GeneID" id="6758243"/>
<dbReference type="PROSITE" id="PS00678">
    <property type="entry name" value="WD_REPEATS_1"/>
    <property type="match status" value="1"/>
</dbReference>
<feature type="non-terminal residue" evidence="5">
    <location>
        <position position="290"/>
    </location>
</feature>
<dbReference type="PANTHER" id="PTHR44019">
    <property type="entry name" value="WD REPEAT-CONTAINING PROTEIN 55"/>
    <property type="match status" value="1"/>
</dbReference>
<keyword evidence="6" id="KW-1185">Reference proteome</keyword>
<dbReference type="InterPro" id="IPR015943">
    <property type="entry name" value="WD40/YVTN_repeat-like_dom_sf"/>
</dbReference>
<dbReference type="KEGG" id="tad:TRIADDRAFT_14661"/>
<dbReference type="eggNOG" id="KOG2444">
    <property type="taxonomic scope" value="Eukaryota"/>
</dbReference>
<evidence type="ECO:0000256" key="1">
    <source>
        <dbReference type="ARBA" id="ARBA00007625"/>
    </source>
</evidence>
<organism evidence="5 6">
    <name type="scientific">Trichoplax adhaerens</name>
    <name type="common">Trichoplax reptans</name>
    <dbReference type="NCBI Taxonomy" id="10228"/>
    <lineage>
        <taxon>Eukaryota</taxon>
        <taxon>Metazoa</taxon>
        <taxon>Placozoa</taxon>
        <taxon>Uniplacotomia</taxon>
        <taxon>Trichoplacea</taxon>
        <taxon>Trichoplacidae</taxon>
        <taxon>Trichoplax</taxon>
    </lineage>
</organism>
<dbReference type="InterPro" id="IPR001680">
    <property type="entry name" value="WD40_rpt"/>
</dbReference>
<evidence type="ECO:0000256" key="4">
    <source>
        <dbReference type="PROSITE-ProRule" id="PRU00221"/>
    </source>
</evidence>
<evidence type="ECO:0000256" key="2">
    <source>
        <dbReference type="ARBA" id="ARBA00022574"/>
    </source>
</evidence>
<dbReference type="HOGENOM" id="CLU_035848_0_0_1"/>
<name>B3S9J2_TRIAD</name>
<dbReference type="SMART" id="SM00320">
    <property type="entry name" value="WD40"/>
    <property type="match status" value="6"/>
</dbReference>
<feature type="repeat" description="WD" evidence="4">
    <location>
        <begin position="90"/>
        <end position="123"/>
    </location>
</feature>
<dbReference type="STRING" id="10228.B3S9J2"/>
<keyword evidence="3" id="KW-0677">Repeat</keyword>
<dbReference type="OMA" id="GIIKHWD"/>
<dbReference type="InParanoid" id="B3S9J2"/>
<dbReference type="InterPro" id="IPR036322">
    <property type="entry name" value="WD40_repeat_dom_sf"/>
</dbReference>
<keyword evidence="2 4" id="KW-0853">WD repeat</keyword>
<gene>
    <name evidence="5" type="ORF">TRIADDRAFT_14661</name>
</gene>
<sequence>PPDIEFPHPIFDINFHPVQPMIAAGLIDGSVRIYSYSVDGNKLLHQFDHHKKSCRAVTFSLDGQSLNTASKDKSICLVNIETGKVHLSFLKAHSSPIYTMRTIEEHLIASGDDDGFVKIWDLRKKGKCIMEVKENNDFIADFDYVGNSKTLLAASGDGVLSVFHVGQRKLIEKSDNQESELLCVSVIKGGHKVVCGTGDGIINIYSWDQWGDMSDRFPGHPMSVDTCTKISENVICTGSMDGMIRAVSIHPNRLLGVLGDHGDFPIEKLRVSNFNLLASCAHDAKIKFWD</sequence>
<dbReference type="RefSeq" id="XP_002116911.1">
    <property type="nucleotide sequence ID" value="XM_002116875.1"/>
</dbReference>
<dbReference type="PANTHER" id="PTHR44019:SF20">
    <property type="entry name" value="WD REPEAT-CONTAINING PROTEIN 55"/>
    <property type="match status" value="1"/>
</dbReference>
<dbReference type="InterPro" id="IPR019775">
    <property type="entry name" value="WD40_repeat_CS"/>
</dbReference>
<comment type="similarity">
    <text evidence="1">Belongs to the WD repeat WDR55 family.</text>
</comment>
<dbReference type="Pfam" id="PF24796">
    <property type="entry name" value="WDR55"/>
    <property type="match status" value="1"/>
</dbReference>
<evidence type="ECO:0000313" key="6">
    <source>
        <dbReference type="Proteomes" id="UP000009022"/>
    </source>
</evidence>
<dbReference type="InterPro" id="IPR050505">
    <property type="entry name" value="WDR55/POC1"/>
</dbReference>
<protein>
    <submittedName>
        <fullName evidence="5">Uncharacterized protein</fullName>
    </submittedName>
</protein>
<dbReference type="EMBL" id="DS985259">
    <property type="protein sequence ID" value="EDV20485.1"/>
    <property type="molecule type" value="Genomic_DNA"/>
</dbReference>
<dbReference type="CTD" id="6758243"/>
<dbReference type="PhylomeDB" id="B3S9J2"/>
<dbReference type="SUPFAM" id="SSF50978">
    <property type="entry name" value="WD40 repeat-like"/>
    <property type="match status" value="1"/>
</dbReference>
<feature type="repeat" description="WD" evidence="4">
    <location>
        <begin position="275"/>
        <end position="290"/>
    </location>
</feature>